<keyword evidence="5" id="KW-1185">Reference proteome</keyword>
<dbReference type="Gene3D" id="3.40.50.1820">
    <property type="entry name" value="alpha/beta hydrolase"/>
    <property type="match status" value="1"/>
</dbReference>
<evidence type="ECO:0000313" key="5">
    <source>
        <dbReference type="Proteomes" id="UP000232875"/>
    </source>
</evidence>
<dbReference type="PANTHER" id="PTHR43433:SF5">
    <property type="entry name" value="AB HYDROLASE-1 DOMAIN-CONTAINING PROTEIN"/>
    <property type="match status" value="1"/>
</dbReference>
<feature type="domain" description="AB hydrolase-1" evidence="3">
    <location>
        <begin position="81"/>
        <end position="335"/>
    </location>
</feature>
<evidence type="ECO:0000313" key="4">
    <source>
        <dbReference type="EMBL" id="PKI84114.1"/>
    </source>
</evidence>
<organism evidence="4 5">
    <name type="scientific">Malassezia vespertilionis</name>
    <dbReference type="NCBI Taxonomy" id="2020962"/>
    <lineage>
        <taxon>Eukaryota</taxon>
        <taxon>Fungi</taxon>
        <taxon>Dikarya</taxon>
        <taxon>Basidiomycota</taxon>
        <taxon>Ustilaginomycotina</taxon>
        <taxon>Malasseziomycetes</taxon>
        <taxon>Malasseziales</taxon>
        <taxon>Malasseziaceae</taxon>
        <taxon>Malassezia</taxon>
    </lineage>
</organism>
<dbReference type="EMBL" id="KZ454990">
    <property type="protein sequence ID" value="PKI84114.1"/>
    <property type="molecule type" value="Genomic_DNA"/>
</dbReference>
<protein>
    <recommendedName>
        <fullName evidence="3">AB hydrolase-1 domain-containing protein</fullName>
    </recommendedName>
</protein>
<evidence type="ECO:0000259" key="3">
    <source>
        <dbReference type="Pfam" id="PF00561"/>
    </source>
</evidence>
<sequence length="350" mass="38739">MTTPITHPPNGAAHKAATAESLEKARAESGNAYLPTVFNPATIVSKGPLRVAKDRVVAAKSPDGEPGFNLYYEQHGTGPNRIIFLMGLNNSCFGWLSQVEEFGADPNYSVVVMDNRGYGNSDAPSTRYKTTDFALDVFEVLDHIGWTEERSVNLAGVSMGGMMALEVARMQPKRFKSLLLLSTTSGHSFNLPPIRGLGAISQGMMQAILGIATPERRVDKMIELLFPEDWLNAPSASDATGKRTNGEVTKETFYWRIAFTRRPKLQGAMSQIMAALTHNVSDEHLKHIDENIPRVRIITGDWDNLVRPSNSAHMAKVMSHADYQVWPGGGHALHVQYPERFNKMLREFTQ</sequence>
<reference evidence="4 5" key="1">
    <citation type="submission" date="2017-10" db="EMBL/GenBank/DDBJ databases">
        <title>A novel species of cold-tolerant Malassezia isolated from bats.</title>
        <authorList>
            <person name="Lorch J.M."/>
            <person name="Palmer J.M."/>
            <person name="Vanderwolf K.J."/>
            <person name="Schmidt K.Z."/>
            <person name="Verant M.L."/>
            <person name="Weller T.J."/>
            <person name="Blehert D.S."/>
        </authorList>
    </citation>
    <scope>NUCLEOTIDE SEQUENCE [LARGE SCALE GENOMIC DNA]</scope>
    <source>
        <strain evidence="4 5">NWHC:44797-103</strain>
    </source>
</reference>
<accession>A0A2N1JC41</accession>
<dbReference type="InterPro" id="IPR000639">
    <property type="entry name" value="Epox_hydrolase-like"/>
</dbReference>
<dbReference type="PRINTS" id="PR00111">
    <property type="entry name" value="ABHYDROLASE"/>
</dbReference>
<dbReference type="STRING" id="2020962.A0A2N1JC41"/>
<dbReference type="InterPro" id="IPR000073">
    <property type="entry name" value="AB_hydrolase_1"/>
</dbReference>
<dbReference type="Pfam" id="PF00561">
    <property type="entry name" value="Abhydrolase_1"/>
    <property type="match status" value="1"/>
</dbReference>
<name>A0A2N1JC41_9BASI</name>
<dbReference type="SUPFAM" id="SSF53474">
    <property type="entry name" value="alpha/beta-Hydrolases"/>
    <property type="match status" value="1"/>
</dbReference>
<gene>
    <name evidence="4" type="ORF">MVES_001963</name>
</gene>
<proteinExistence type="predicted"/>
<dbReference type="AlphaFoldDB" id="A0A2N1JC41"/>
<evidence type="ECO:0000256" key="1">
    <source>
        <dbReference type="ARBA" id="ARBA00047591"/>
    </source>
</evidence>
<comment type="catalytic activity">
    <reaction evidence="2">
        <text>a monoacylglycerol + H2O = glycerol + a fatty acid + H(+)</text>
        <dbReference type="Rhea" id="RHEA:15245"/>
        <dbReference type="ChEBI" id="CHEBI:15377"/>
        <dbReference type="ChEBI" id="CHEBI:15378"/>
        <dbReference type="ChEBI" id="CHEBI:17408"/>
        <dbReference type="ChEBI" id="CHEBI:17754"/>
        <dbReference type="ChEBI" id="CHEBI:28868"/>
    </reaction>
</comment>
<dbReference type="InterPro" id="IPR050471">
    <property type="entry name" value="AB_hydrolase"/>
</dbReference>
<dbReference type="PANTHER" id="PTHR43433">
    <property type="entry name" value="HYDROLASE, ALPHA/BETA FOLD FAMILY PROTEIN"/>
    <property type="match status" value="1"/>
</dbReference>
<dbReference type="Proteomes" id="UP000232875">
    <property type="component" value="Unassembled WGS sequence"/>
</dbReference>
<dbReference type="InterPro" id="IPR029058">
    <property type="entry name" value="AB_hydrolase_fold"/>
</dbReference>
<evidence type="ECO:0000256" key="2">
    <source>
        <dbReference type="ARBA" id="ARBA00048461"/>
    </source>
</evidence>
<dbReference type="GO" id="GO:0003824">
    <property type="term" value="F:catalytic activity"/>
    <property type="evidence" value="ECO:0007669"/>
    <property type="project" value="InterPro"/>
</dbReference>
<dbReference type="OrthoDB" id="19657at2759"/>
<dbReference type="PRINTS" id="PR00412">
    <property type="entry name" value="EPOXHYDRLASE"/>
</dbReference>
<comment type="catalytic activity">
    <reaction evidence="1">
        <text>a diacylglycerol + H2O = a monoacylglycerol + a fatty acid + H(+)</text>
        <dbReference type="Rhea" id="RHEA:32731"/>
        <dbReference type="ChEBI" id="CHEBI:15377"/>
        <dbReference type="ChEBI" id="CHEBI:15378"/>
        <dbReference type="ChEBI" id="CHEBI:17408"/>
        <dbReference type="ChEBI" id="CHEBI:18035"/>
        <dbReference type="ChEBI" id="CHEBI:28868"/>
    </reaction>
</comment>